<name>A0A844Z972_9SPHN</name>
<keyword evidence="4" id="KW-1185">Reference proteome</keyword>
<evidence type="ECO:0000256" key="1">
    <source>
        <dbReference type="SAM" id="Coils"/>
    </source>
</evidence>
<keyword evidence="1" id="KW-0175">Coiled coil</keyword>
<gene>
    <name evidence="3" type="ORF">GRI35_11770</name>
</gene>
<accession>A0A844Z972</accession>
<reference evidence="3 4" key="1">
    <citation type="submission" date="2019-12" db="EMBL/GenBank/DDBJ databases">
        <title>Genomic-based taxomic classification of the family Erythrobacteraceae.</title>
        <authorList>
            <person name="Xu L."/>
        </authorList>
    </citation>
    <scope>NUCLEOTIDE SEQUENCE [LARGE SCALE GENOMIC DNA]</scope>
    <source>
        <strain evidence="3 4">KCTC 42006</strain>
    </source>
</reference>
<evidence type="ECO:0000313" key="4">
    <source>
        <dbReference type="Proteomes" id="UP000460290"/>
    </source>
</evidence>
<feature type="signal peptide" evidence="2">
    <location>
        <begin position="1"/>
        <end position="32"/>
    </location>
</feature>
<evidence type="ECO:0008006" key="5">
    <source>
        <dbReference type="Google" id="ProtNLM"/>
    </source>
</evidence>
<proteinExistence type="predicted"/>
<dbReference type="RefSeq" id="WP_160614328.1">
    <property type="nucleotide sequence ID" value="NZ_WTYZ01000001.1"/>
</dbReference>
<organism evidence="3 4">
    <name type="scientific">Pontixanthobacter aestiaquae</name>
    <dbReference type="NCBI Taxonomy" id="1509367"/>
    <lineage>
        <taxon>Bacteria</taxon>
        <taxon>Pseudomonadati</taxon>
        <taxon>Pseudomonadota</taxon>
        <taxon>Alphaproteobacteria</taxon>
        <taxon>Sphingomonadales</taxon>
        <taxon>Erythrobacteraceae</taxon>
        <taxon>Pontixanthobacter</taxon>
    </lineage>
</organism>
<feature type="chain" id="PRO_5032347782" description="WG containing repeat-containing protein" evidence="2">
    <location>
        <begin position="33"/>
        <end position="626"/>
    </location>
</feature>
<sequence length="626" mass="68858">MAKARLGVILRCLIAMSIAVLASALLATPTMAQTADGDTFEIPECWDLMEPDENGVVYLYLQGDTGEAFYTCMPEPIGANSNAIRQNNLSKKRPWFAVKVGSNINLTICPKRDLRGNCIEISGPTEVSDLKASEYGTTMVRSFRAEKIAVPVIEPVSCAFEPHRSREHVLRDCRGVIKRAPIEKGQADICSSHANGNCVRYNTGHRGFANPSRTTRAEVHASSNVRVQIFEDVSFQGRSEVLPAGYKGDTFPFKSFVLLDAQDEALEYRRTFAEVTEDAEERREEAARLAEQKKAAERAEQARLAQVDAERKAAKAKTALASNAASNGPAGEVVQPTSTRLRKVEFGQFTTLADVAVYMGEEQLTSANFRLAAPLPSMPSDVSAGYRAQRVDFGLTKDGLILFAPTRFGMFAYDNLNSRIIRPESEWGIKKIANPGIRNDQNSGVVYGLGNDGRLLEGRYYVEDGDVTEVQFVEMALNNRVVEGRYLDVQWHGNTLWLLTTDGKLRAYTTGGGLGDSDGWKDFSSLPKLKRIVITKEGDVFSLTDSGELLKSKTFWPARTTPVASNAHDFAVLDGSSVLHISSQTGKLMRGEREMDKTGTFTRFIGENACLLENGDGQVFECSSYN</sequence>
<dbReference type="EMBL" id="WTYZ01000001">
    <property type="protein sequence ID" value="MXO84044.1"/>
    <property type="molecule type" value="Genomic_DNA"/>
</dbReference>
<comment type="caution">
    <text evidence="3">The sequence shown here is derived from an EMBL/GenBank/DDBJ whole genome shotgun (WGS) entry which is preliminary data.</text>
</comment>
<keyword evidence="2" id="KW-0732">Signal</keyword>
<protein>
    <recommendedName>
        <fullName evidence="5">WG containing repeat-containing protein</fullName>
    </recommendedName>
</protein>
<dbReference type="AlphaFoldDB" id="A0A844Z972"/>
<feature type="coiled-coil region" evidence="1">
    <location>
        <begin position="272"/>
        <end position="302"/>
    </location>
</feature>
<evidence type="ECO:0000256" key="2">
    <source>
        <dbReference type="SAM" id="SignalP"/>
    </source>
</evidence>
<evidence type="ECO:0000313" key="3">
    <source>
        <dbReference type="EMBL" id="MXO84044.1"/>
    </source>
</evidence>
<dbReference type="Proteomes" id="UP000460290">
    <property type="component" value="Unassembled WGS sequence"/>
</dbReference>